<comment type="caution">
    <text evidence="1">The sequence shown here is derived from an EMBL/GenBank/DDBJ whole genome shotgun (WGS) entry which is preliminary data.</text>
</comment>
<name>A0A226HJX6_9FLAO</name>
<dbReference type="EMBL" id="MUGW01000011">
    <property type="protein sequence ID" value="OXA93966.1"/>
    <property type="molecule type" value="Genomic_DNA"/>
</dbReference>
<evidence type="ECO:0000313" key="2">
    <source>
        <dbReference type="Proteomes" id="UP000198345"/>
    </source>
</evidence>
<protein>
    <submittedName>
        <fullName evidence="1">Uncharacterized protein</fullName>
    </submittedName>
</protein>
<dbReference type="RefSeq" id="WP_089048863.1">
    <property type="nucleotide sequence ID" value="NZ_FXTV01000023.1"/>
</dbReference>
<organism evidence="1 2">
    <name type="scientific">Flavobacterium hercynium</name>
    <dbReference type="NCBI Taxonomy" id="387094"/>
    <lineage>
        <taxon>Bacteria</taxon>
        <taxon>Pseudomonadati</taxon>
        <taxon>Bacteroidota</taxon>
        <taxon>Flavobacteriia</taxon>
        <taxon>Flavobacteriales</taxon>
        <taxon>Flavobacteriaceae</taxon>
        <taxon>Flavobacterium</taxon>
    </lineage>
</organism>
<proteinExistence type="predicted"/>
<reference evidence="1 2" key="1">
    <citation type="submission" date="2016-11" db="EMBL/GenBank/DDBJ databases">
        <title>Whole genomes of Flavobacteriaceae.</title>
        <authorList>
            <person name="Stine C."/>
            <person name="Li C."/>
            <person name="Tadesse D."/>
        </authorList>
    </citation>
    <scope>NUCLEOTIDE SEQUENCE [LARGE SCALE GENOMIC DNA]</scope>
    <source>
        <strain evidence="1 2">DSM 18292</strain>
    </source>
</reference>
<evidence type="ECO:0000313" key="1">
    <source>
        <dbReference type="EMBL" id="OXA93966.1"/>
    </source>
</evidence>
<dbReference type="OrthoDB" id="9954849at2"/>
<dbReference type="Proteomes" id="UP000198345">
    <property type="component" value="Unassembled WGS sequence"/>
</dbReference>
<dbReference type="AlphaFoldDB" id="A0A226HJX6"/>
<gene>
    <name evidence="1" type="ORF">B0A66_05545</name>
</gene>
<accession>A0A226HJX6</accession>
<sequence length="109" mass="12658">MINISERILNKKVTGIYNNFFEQTLMISFEDDCILKFSGCAIVFDLGMIGHIISFVSDSGTLGMALELKRIKLDPEEYNYLLISRDIKDYENKNEIVISYKKMEFKNNN</sequence>
<keyword evidence="2" id="KW-1185">Reference proteome</keyword>